<dbReference type="EMBL" id="KZ613940">
    <property type="protein sequence ID" value="PMD44866.1"/>
    <property type="molecule type" value="Genomic_DNA"/>
</dbReference>
<dbReference type="AlphaFoldDB" id="A0A2J6S269"/>
<feature type="compositionally biased region" description="Polar residues" evidence="1">
    <location>
        <begin position="186"/>
        <end position="219"/>
    </location>
</feature>
<sequence>MKRFAWVQVAVQALAIDGKDGHDEHKRAKKRNNVYIKEVEPLPTPIWAEHARIKSEADLANTAVVEALFNSPSREPPAIPRMVTSDELEERATIRSVTNPYAQRRRSTTAIRPTEKEEEASMGDDYNPAVVQYVSDGYFQDSRSLKRRNENTSTIFQNSLLAPITIIVTTPEENEPPPSPIPGPRNSFNSIRASRISSPNASTTSLPATRFSRQFSTDSLPLPQPERLDPNRLMPPAEYQLDTRRLRKAQEFREIRKFLIHFMNAKGDQFPKKLRSRMMELYAITDADLAPEVLARFNDPGNGDIKDEGVALEQLGMNELEKETTDAEDLRILSMAFQSQIPVMTPSRKPASLGGIPPYLPKNPVRVRGTSINKPPSPPSKSPRPPPPSRIATAPATRAPPQTKQQKRVSMVPPQKERRENEKEKEDDPLTWLGPLISTSPSASTDWPLPLDSSTSSRLQKAQSQPNMFRNSYSPNDAPPLPISGRGRGRGDSLAGRGEGRGVDKALHVARVKRQGIIAGAFGAVKEAMGGRSKK</sequence>
<reference evidence="2 3" key="1">
    <citation type="submission" date="2016-04" db="EMBL/GenBank/DDBJ databases">
        <title>A degradative enzymes factory behind the ericoid mycorrhizal symbiosis.</title>
        <authorList>
            <consortium name="DOE Joint Genome Institute"/>
            <person name="Martino E."/>
            <person name="Morin E."/>
            <person name="Grelet G."/>
            <person name="Kuo A."/>
            <person name="Kohler A."/>
            <person name="Daghino S."/>
            <person name="Barry K."/>
            <person name="Choi C."/>
            <person name="Cichocki N."/>
            <person name="Clum A."/>
            <person name="Copeland A."/>
            <person name="Hainaut M."/>
            <person name="Haridas S."/>
            <person name="Labutti K."/>
            <person name="Lindquist E."/>
            <person name="Lipzen A."/>
            <person name="Khouja H.-R."/>
            <person name="Murat C."/>
            <person name="Ohm R."/>
            <person name="Olson A."/>
            <person name="Spatafora J."/>
            <person name="Veneault-Fourrey C."/>
            <person name="Henrissat B."/>
            <person name="Grigoriev I."/>
            <person name="Martin F."/>
            <person name="Perotto S."/>
        </authorList>
    </citation>
    <scope>NUCLEOTIDE SEQUENCE [LARGE SCALE GENOMIC DNA]</scope>
    <source>
        <strain evidence="2 3">F</strain>
    </source>
</reference>
<feature type="region of interest" description="Disordered" evidence="1">
    <location>
        <begin position="101"/>
        <end position="122"/>
    </location>
</feature>
<feature type="compositionally biased region" description="Polar residues" evidence="1">
    <location>
        <begin position="452"/>
        <end position="475"/>
    </location>
</feature>
<organism evidence="2 3">
    <name type="scientific">Hyaloscypha variabilis (strain UAMH 11265 / GT02V1 / F)</name>
    <name type="common">Meliniomyces variabilis</name>
    <dbReference type="NCBI Taxonomy" id="1149755"/>
    <lineage>
        <taxon>Eukaryota</taxon>
        <taxon>Fungi</taxon>
        <taxon>Dikarya</taxon>
        <taxon>Ascomycota</taxon>
        <taxon>Pezizomycotina</taxon>
        <taxon>Leotiomycetes</taxon>
        <taxon>Helotiales</taxon>
        <taxon>Hyaloscyphaceae</taxon>
        <taxon>Hyaloscypha</taxon>
        <taxon>Hyaloscypha variabilis</taxon>
    </lineage>
</organism>
<evidence type="ECO:0000256" key="1">
    <source>
        <dbReference type="SAM" id="MobiDB-lite"/>
    </source>
</evidence>
<feature type="region of interest" description="Disordered" evidence="1">
    <location>
        <begin position="345"/>
        <end position="502"/>
    </location>
</feature>
<proteinExistence type="predicted"/>
<feature type="compositionally biased region" description="Pro residues" evidence="1">
    <location>
        <begin position="375"/>
        <end position="389"/>
    </location>
</feature>
<evidence type="ECO:0000313" key="2">
    <source>
        <dbReference type="EMBL" id="PMD44866.1"/>
    </source>
</evidence>
<accession>A0A2J6S269</accession>
<name>A0A2J6S269_HYAVF</name>
<dbReference type="Proteomes" id="UP000235786">
    <property type="component" value="Unassembled WGS sequence"/>
</dbReference>
<feature type="region of interest" description="Disordered" evidence="1">
    <location>
        <begin position="170"/>
        <end position="234"/>
    </location>
</feature>
<feature type="compositionally biased region" description="Low complexity" evidence="1">
    <location>
        <begin position="390"/>
        <end position="404"/>
    </location>
</feature>
<evidence type="ECO:0000313" key="3">
    <source>
        <dbReference type="Proteomes" id="UP000235786"/>
    </source>
</evidence>
<feature type="compositionally biased region" description="Basic and acidic residues" evidence="1">
    <location>
        <begin position="415"/>
        <end position="428"/>
    </location>
</feature>
<protein>
    <submittedName>
        <fullName evidence="2">Uncharacterized protein</fullName>
    </submittedName>
</protein>
<keyword evidence="3" id="KW-1185">Reference proteome</keyword>
<dbReference type="OrthoDB" id="3529015at2759"/>
<gene>
    <name evidence="2" type="ORF">L207DRAFT_524311</name>
</gene>